<evidence type="ECO:0000256" key="7">
    <source>
        <dbReference type="ARBA" id="ARBA00023010"/>
    </source>
</evidence>
<keyword evidence="11" id="KW-1185">Reference proteome</keyword>
<keyword evidence="6 9" id="KW-1133">Transmembrane helix</keyword>
<dbReference type="PANTHER" id="PTHR33910:SF1">
    <property type="entry name" value="PROTEIN TRANSLOCASE SUBUNIT SECE"/>
    <property type="match status" value="1"/>
</dbReference>
<comment type="subunit">
    <text evidence="9">Component of the Sec protein translocase complex. Heterotrimer consisting of SecY, SecE and SecG subunits. The heterotrimers can form oligomers, although 1 heterotrimer is thought to be able to translocate proteins. Interacts with the ribosome. Interacts with SecDF, and other proteins may be involved. Interacts with SecA.</text>
</comment>
<evidence type="ECO:0000256" key="5">
    <source>
        <dbReference type="ARBA" id="ARBA00022927"/>
    </source>
</evidence>
<comment type="caution">
    <text evidence="10">The sequence shown here is derived from an EMBL/GenBank/DDBJ whole genome shotgun (WGS) entry which is preliminary data.</text>
</comment>
<organism evidence="10 11">
    <name type="scientific">Crenobacter caeni</name>
    <dbReference type="NCBI Taxonomy" id="2705474"/>
    <lineage>
        <taxon>Bacteria</taxon>
        <taxon>Pseudomonadati</taxon>
        <taxon>Pseudomonadota</taxon>
        <taxon>Betaproteobacteria</taxon>
        <taxon>Neisseriales</taxon>
        <taxon>Neisseriaceae</taxon>
        <taxon>Crenobacter</taxon>
    </lineage>
</organism>
<dbReference type="NCBIfam" id="TIGR00964">
    <property type="entry name" value="secE_bact"/>
    <property type="match status" value="1"/>
</dbReference>
<accession>A0A6B2KMP1</accession>
<comment type="function">
    <text evidence="9">Essential subunit of the Sec protein translocation channel SecYEG. Clamps together the 2 halves of SecY. May contact the channel plug during translocation.</text>
</comment>
<evidence type="ECO:0000256" key="3">
    <source>
        <dbReference type="ARBA" id="ARBA00022475"/>
    </source>
</evidence>
<keyword evidence="3 9" id="KW-1003">Cell membrane</keyword>
<proteinExistence type="inferred from homology"/>
<dbReference type="GO" id="GO:0006605">
    <property type="term" value="P:protein targeting"/>
    <property type="evidence" value="ECO:0007669"/>
    <property type="project" value="UniProtKB-UniRule"/>
</dbReference>
<dbReference type="InterPro" id="IPR038379">
    <property type="entry name" value="SecE_sf"/>
</dbReference>
<dbReference type="GO" id="GO:0065002">
    <property type="term" value="P:intracellular protein transmembrane transport"/>
    <property type="evidence" value="ECO:0007669"/>
    <property type="project" value="UniProtKB-UniRule"/>
</dbReference>
<dbReference type="HAMAP" id="MF_00422">
    <property type="entry name" value="SecE"/>
    <property type="match status" value="1"/>
</dbReference>
<keyword evidence="7 9" id="KW-0811">Translocation</keyword>
<evidence type="ECO:0000256" key="2">
    <source>
        <dbReference type="ARBA" id="ARBA00022448"/>
    </source>
</evidence>
<evidence type="ECO:0000256" key="8">
    <source>
        <dbReference type="ARBA" id="ARBA00023136"/>
    </source>
</evidence>
<dbReference type="GO" id="GO:0005886">
    <property type="term" value="C:plasma membrane"/>
    <property type="evidence" value="ECO:0007669"/>
    <property type="project" value="UniProtKB-UniRule"/>
</dbReference>
<comment type="similarity">
    <text evidence="9">Belongs to the SecE/SEC61-gamma family.</text>
</comment>
<keyword evidence="4 9" id="KW-0812">Transmembrane</keyword>
<dbReference type="Pfam" id="PF00584">
    <property type="entry name" value="SecE"/>
    <property type="match status" value="1"/>
</dbReference>
<name>A0A6B2KMP1_9NEIS</name>
<dbReference type="GO" id="GO:0043952">
    <property type="term" value="P:protein transport by the Sec complex"/>
    <property type="evidence" value="ECO:0007669"/>
    <property type="project" value="UniProtKB-UniRule"/>
</dbReference>
<dbReference type="GO" id="GO:0009306">
    <property type="term" value="P:protein secretion"/>
    <property type="evidence" value="ECO:0007669"/>
    <property type="project" value="UniProtKB-UniRule"/>
</dbReference>
<dbReference type="InterPro" id="IPR001901">
    <property type="entry name" value="Translocase_SecE/Sec61-g"/>
</dbReference>
<dbReference type="GO" id="GO:0008320">
    <property type="term" value="F:protein transmembrane transporter activity"/>
    <property type="evidence" value="ECO:0007669"/>
    <property type="project" value="UniProtKB-UniRule"/>
</dbReference>
<keyword evidence="2 9" id="KW-0813">Transport</keyword>
<sequence>MEMQDKMKLALAGLLVAAGVAGFYLVPEGQGLLRALAFVAGLAMAVGVLWVSTPGREFVAYAHESVAEAKKVVWPTRKEATQMTGLVFVFVTLLALFMWLVDSSLTWFFYDLILKRG</sequence>
<dbReference type="NCBIfam" id="NF004371">
    <property type="entry name" value="PRK05740.1-1"/>
    <property type="match status" value="1"/>
</dbReference>
<dbReference type="AlphaFoldDB" id="A0A6B2KMP1"/>
<feature type="transmembrane region" description="Helical" evidence="9">
    <location>
        <begin position="86"/>
        <end position="110"/>
    </location>
</feature>
<evidence type="ECO:0000256" key="4">
    <source>
        <dbReference type="ARBA" id="ARBA00022692"/>
    </source>
</evidence>
<gene>
    <name evidence="9 10" type="primary">secE</name>
    <name evidence="10" type="ORF">GZH52_01575</name>
</gene>
<evidence type="ECO:0000313" key="10">
    <source>
        <dbReference type="EMBL" id="NDV11492.1"/>
    </source>
</evidence>
<comment type="subcellular location">
    <subcellularLocation>
        <location evidence="1">Membrane</location>
    </subcellularLocation>
</comment>
<comment type="caution">
    <text evidence="9">Lacks conserved residue(s) required for the propagation of feature annotation.</text>
</comment>
<protein>
    <recommendedName>
        <fullName evidence="9">Protein translocase subunit SecE</fullName>
    </recommendedName>
</protein>
<keyword evidence="5 9" id="KW-0653">Protein transport</keyword>
<dbReference type="InterPro" id="IPR005807">
    <property type="entry name" value="SecE_bac"/>
</dbReference>
<reference evidence="10 11" key="1">
    <citation type="submission" date="2020-02" db="EMBL/GenBank/DDBJ databases">
        <authorList>
            <person name="Yang Z."/>
        </authorList>
    </citation>
    <scope>NUCLEOTIDE SEQUENCE [LARGE SCALE GENOMIC DNA]</scope>
    <source>
        <strain evidence="10 11">HX-7-9</strain>
    </source>
</reference>
<dbReference type="Gene3D" id="1.20.5.1030">
    <property type="entry name" value="Preprotein translocase secy subunit"/>
    <property type="match status" value="1"/>
</dbReference>
<evidence type="ECO:0000313" key="11">
    <source>
        <dbReference type="Proteomes" id="UP000482578"/>
    </source>
</evidence>
<dbReference type="PANTHER" id="PTHR33910">
    <property type="entry name" value="PROTEIN TRANSLOCASE SUBUNIT SECE"/>
    <property type="match status" value="1"/>
</dbReference>
<dbReference type="EMBL" id="JAAGAA010000001">
    <property type="protein sequence ID" value="NDV11492.1"/>
    <property type="molecule type" value="Genomic_DNA"/>
</dbReference>
<keyword evidence="8 9" id="KW-0472">Membrane</keyword>
<feature type="transmembrane region" description="Helical" evidence="9">
    <location>
        <begin position="32"/>
        <end position="51"/>
    </location>
</feature>
<dbReference type="Proteomes" id="UP000482578">
    <property type="component" value="Unassembled WGS sequence"/>
</dbReference>
<dbReference type="RefSeq" id="WP_163314783.1">
    <property type="nucleotide sequence ID" value="NZ_JAAGAA010000001.1"/>
</dbReference>
<evidence type="ECO:0000256" key="6">
    <source>
        <dbReference type="ARBA" id="ARBA00022989"/>
    </source>
</evidence>
<evidence type="ECO:0000256" key="9">
    <source>
        <dbReference type="HAMAP-Rule" id="MF_00422"/>
    </source>
</evidence>
<dbReference type="PRINTS" id="PR01650">
    <property type="entry name" value="SECETRNLCASE"/>
</dbReference>
<evidence type="ECO:0000256" key="1">
    <source>
        <dbReference type="ARBA" id="ARBA00004370"/>
    </source>
</evidence>